<proteinExistence type="predicted"/>
<reference evidence="2" key="1">
    <citation type="submission" date="2016-10" db="EMBL/GenBank/DDBJ databases">
        <authorList>
            <person name="Varghese N."/>
            <person name="Submissions S."/>
        </authorList>
    </citation>
    <scope>NUCLEOTIDE SEQUENCE [LARGE SCALE GENOMIC DNA]</scope>
    <source>
        <strain evidence="2">DSM 45459</strain>
    </source>
</reference>
<dbReference type="AlphaFoldDB" id="A0A1H0YEG2"/>
<accession>A0A1H0YEG2</accession>
<protein>
    <submittedName>
        <fullName evidence="1">Uncharacterized protein</fullName>
    </submittedName>
</protein>
<keyword evidence="2" id="KW-1185">Reference proteome</keyword>
<dbReference type="Proteomes" id="UP000199301">
    <property type="component" value="Unassembled WGS sequence"/>
</dbReference>
<organism evidence="1 2">
    <name type="scientific">Actinopolyspora saharensis</name>
    <dbReference type="NCBI Taxonomy" id="995062"/>
    <lineage>
        <taxon>Bacteria</taxon>
        <taxon>Bacillati</taxon>
        <taxon>Actinomycetota</taxon>
        <taxon>Actinomycetes</taxon>
        <taxon>Actinopolysporales</taxon>
        <taxon>Actinopolysporaceae</taxon>
        <taxon>Actinopolyspora</taxon>
    </lineage>
</organism>
<dbReference type="EMBL" id="FNKO01000001">
    <property type="protein sequence ID" value="SDQ13256.1"/>
    <property type="molecule type" value="Genomic_DNA"/>
</dbReference>
<gene>
    <name evidence="1" type="ORF">SAMN04489718_0390</name>
</gene>
<evidence type="ECO:0000313" key="2">
    <source>
        <dbReference type="Proteomes" id="UP000199301"/>
    </source>
</evidence>
<sequence length="38" mass="4058">MFGSGSEGTRDIGVLRVLPVRTDILDKTTGRRDVPGKG</sequence>
<dbReference type="STRING" id="995062.SAMN04489718_0390"/>
<evidence type="ECO:0000313" key="1">
    <source>
        <dbReference type="EMBL" id="SDQ13256.1"/>
    </source>
</evidence>
<name>A0A1H0YEG2_9ACTN</name>